<dbReference type="EMBL" id="LZJU01000092">
    <property type="protein sequence ID" value="OBH75050.1"/>
    <property type="molecule type" value="Genomic_DNA"/>
</dbReference>
<dbReference type="Pfam" id="PF00912">
    <property type="entry name" value="Transgly"/>
    <property type="match status" value="1"/>
</dbReference>
<comment type="caution">
    <text evidence="13">The sequence shown here is derived from an EMBL/GenBank/DDBJ whole genome shotgun (WGS) entry which is preliminary data.</text>
</comment>
<dbReference type="InterPro" id="IPR001460">
    <property type="entry name" value="PCN-bd_Tpept"/>
</dbReference>
<evidence type="ECO:0000256" key="10">
    <source>
        <dbReference type="SAM" id="Phobius"/>
    </source>
</evidence>
<keyword evidence="10" id="KW-1133">Transmembrane helix</keyword>
<evidence type="ECO:0000256" key="8">
    <source>
        <dbReference type="ARBA" id="ARBA00049902"/>
    </source>
</evidence>
<keyword evidence="5" id="KW-0378">Hydrolase</keyword>
<reference evidence="13 14" key="1">
    <citation type="submission" date="2016-06" db="EMBL/GenBank/DDBJ databases">
        <authorList>
            <person name="Kjaerup R.B."/>
            <person name="Dalgaard T.S."/>
            <person name="Juul-Madsen H.R."/>
        </authorList>
    </citation>
    <scope>NUCLEOTIDE SEQUENCE [LARGE SCALE GENOMIC DNA]</scope>
    <source>
        <strain evidence="13 14">E152</strain>
    </source>
</reference>
<dbReference type="Pfam" id="PF00905">
    <property type="entry name" value="Transpeptidase"/>
    <property type="match status" value="1"/>
</dbReference>
<dbReference type="InterPro" id="IPR012338">
    <property type="entry name" value="Beta-lactam/transpept-like"/>
</dbReference>
<keyword evidence="10" id="KW-0812">Transmembrane</keyword>
<dbReference type="InterPro" id="IPR036950">
    <property type="entry name" value="PBP_transglycosylase"/>
</dbReference>
<comment type="catalytic activity">
    <reaction evidence="7">
        <text>Preferential cleavage: (Ac)2-L-Lys-D-Ala-|-D-Ala. Also transpeptidation of peptidyl-alanyl moieties that are N-acyl substituents of D-alanine.</text>
        <dbReference type="EC" id="3.4.16.4"/>
    </reaction>
</comment>
<dbReference type="SUPFAM" id="SSF56601">
    <property type="entry name" value="beta-lactamase/transpeptidase-like"/>
    <property type="match status" value="1"/>
</dbReference>
<dbReference type="Gene3D" id="3.40.710.10">
    <property type="entry name" value="DD-peptidase/beta-lactamase superfamily"/>
    <property type="match status" value="1"/>
</dbReference>
<evidence type="ECO:0000256" key="4">
    <source>
        <dbReference type="ARBA" id="ARBA00022679"/>
    </source>
</evidence>
<evidence type="ECO:0000259" key="11">
    <source>
        <dbReference type="Pfam" id="PF00905"/>
    </source>
</evidence>
<dbReference type="PANTHER" id="PTHR32282:SF34">
    <property type="entry name" value="PENICILLIN-BINDING PROTEIN 1A"/>
    <property type="match status" value="1"/>
</dbReference>
<feature type="region of interest" description="Disordered" evidence="9">
    <location>
        <begin position="404"/>
        <end position="435"/>
    </location>
</feature>
<dbReference type="GO" id="GO:0009252">
    <property type="term" value="P:peptidoglycan biosynthetic process"/>
    <property type="evidence" value="ECO:0007669"/>
    <property type="project" value="TreeGrafter"/>
</dbReference>
<feature type="region of interest" description="Disordered" evidence="9">
    <location>
        <begin position="830"/>
        <end position="880"/>
    </location>
</feature>
<keyword evidence="3" id="KW-0328">Glycosyltransferase</keyword>
<evidence type="ECO:0000259" key="12">
    <source>
        <dbReference type="Pfam" id="PF00912"/>
    </source>
</evidence>
<keyword evidence="2" id="KW-0645">Protease</keyword>
<evidence type="ECO:0000256" key="6">
    <source>
        <dbReference type="ARBA" id="ARBA00023268"/>
    </source>
</evidence>
<dbReference type="AlphaFoldDB" id="A0A1A2TFC6"/>
<dbReference type="InterPro" id="IPR001264">
    <property type="entry name" value="Glyco_trans_51"/>
</dbReference>
<evidence type="ECO:0000256" key="5">
    <source>
        <dbReference type="ARBA" id="ARBA00022801"/>
    </source>
</evidence>
<proteinExistence type="predicted"/>
<keyword evidence="4" id="KW-0808">Transferase</keyword>
<evidence type="ECO:0000313" key="13">
    <source>
        <dbReference type="EMBL" id="OBH75050.1"/>
    </source>
</evidence>
<feature type="compositionally biased region" description="Pro residues" evidence="9">
    <location>
        <begin position="844"/>
        <end position="862"/>
    </location>
</feature>
<name>A0A1A2TFC6_MYCNT</name>
<evidence type="ECO:0000256" key="1">
    <source>
        <dbReference type="ARBA" id="ARBA00022645"/>
    </source>
</evidence>
<feature type="compositionally biased region" description="Low complexity" evidence="9">
    <location>
        <begin position="830"/>
        <end position="843"/>
    </location>
</feature>
<feature type="transmembrane region" description="Helical" evidence="10">
    <location>
        <begin position="175"/>
        <end position="197"/>
    </location>
</feature>
<dbReference type="SUPFAM" id="SSF53955">
    <property type="entry name" value="Lysozyme-like"/>
    <property type="match status" value="1"/>
</dbReference>
<keyword evidence="10" id="KW-0472">Membrane</keyword>
<dbReference type="GO" id="GO:0008955">
    <property type="term" value="F:peptidoglycan glycosyltransferase activity"/>
    <property type="evidence" value="ECO:0007669"/>
    <property type="project" value="UniProtKB-EC"/>
</dbReference>
<feature type="region of interest" description="Disordered" evidence="9">
    <location>
        <begin position="1"/>
        <end position="156"/>
    </location>
</feature>
<dbReference type="PANTHER" id="PTHR32282">
    <property type="entry name" value="BINDING PROTEIN TRANSPEPTIDASE, PUTATIVE-RELATED"/>
    <property type="match status" value="1"/>
</dbReference>
<evidence type="ECO:0000256" key="9">
    <source>
        <dbReference type="SAM" id="MobiDB-lite"/>
    </source>
</evidence>
<feature type="compositionally biased region" description="Basic and acidic residues" evidence="9">
    <location>
        <begin position="98"/>
        <end position="110"/>
    </location>
</feature>
<evidence type="ECO:0000256" key="2">
    <source>
        <dbReference type="ARBA" id="ARBA00022670"/>
    </source>
</evidence>
<dbReference type="FunFam" id="1.10.3810.10:FF:000007">
    <property type="entry name" value="Penicillin-binding protein 1A"/>
    <property type="match status" value="1"/>
</dbReference>
<feature type="compositionally biased region" description="Pro residues" evidence="9">
    <location>
        <begin position="870"/>
        <end position="880"/>
    </location>
</feature>
<dbReference type="GO" id="GO:0009002">
    <property type="term" value="F:serine-type D-Ala-D-Ala carboxypeptidase activity"/>
    <property type="evidence" value="ECO:0007669"/>
    <property type="project" value="UniProtKB-EC"/>
</dbReference>
<dbReference type="InterPro" id="IPR023346">
    <property type="entry name" value="Lysozyme-like_dom_sf"/>
</dbReference>
<feature type="domain" description="Glycosyl transferase family 51" evidence="12">
    <location>
        <begin position="219"/>
        <end position="398"/>
    </location>
</feature>
<comment type="catalytic activity">
    <reaction evidence="8">
        <text>[GlcNAc-(1-&gt;4)-Mur2Ac(oyl-L-Ala-gamma-D-Glu-L-Lys-D-Ala-D-Ala)](n)-di-trans,octa-cis-undecaprenyl diphosphate + beta-D-GlcNAc-(1-&gt;4)-Mur2Ac(oyl-L-Ala-gamma-D-Glu-L-Lys-D-Ala-D-Ala)-di-trans,octa-cis-undecaprenyl diphosphate = [GlcNAc-(1-&gt;4)-Mur2Ac(oyl-L-Ala-gamma-D-Glu-L-Lys-D-Ala-D-Ala)](n+1)-di-trans,octa-cis-undecaprenyl diphosphate + di-trans,octa-cis-undecaprenyl diphosphate + H(+)</text>
        <dbReference type="Rhea" id="RHEA:23708"/>
        <dbReference type="Rhea" id="RHEA-COMP:9602"/>
        <dbReference type="Rhea" id="RHEA-COMP:9603"/>
        <dbReference type="ChEBI" id="CHEBI:15378"/>
        <dbReference type="ChEBI" id="CHEBI:58405"/>
        <dbReference type="ChEBI" id="CHEBI:60033"/>
        <dbReference type="ChEBI" id="CHEBI:78435"/>
        <dbReference type="EC" id="2.4.99.28"/>
    </reaction>
</comment>
<feature type="domain" description="Penicillin-binding protein transpeptidase" evidence="11">
    <location>
        <begin position="492"/>
        <end position="759"/>
    </location>
</feature>
<keyword evidence="1" id="KW-0121">Carboxypeptidase</keyword>
<feature type="compositionally biased region" description="Basic and acidic residues" evidence="9">
    <location>
        <begin position="27"/>
        <end position="49"/>
    </location>
</feature>
<evidence type="ECO:0000313" key="14">
    <source>
        <dbReference type="Proteomes" id="UP000092389"/>
    </source>
</evidence>
<sequence>MNNEGRHSQSSGDQRGPASEHVGNQRSTERPDTDRPDAGRRDPERREPPPKFTRRRQAPPDDRMTTILPPVQDDRAPRRADPIEEVKAALAGPPSTPLRRDALDEVKAALDGRAPTSGRRERPGHGGGPPGGPPPPPRRPGRPTGPGGPGGRPVPPWRDWAWTDQINWLWVRRGAYLCAAVLVLLPIVTFAMAYFIVDIPKPGDLRTNQVSTILASDGSEIAKIIPPEGNRVDVNINQVPVHVRQAVIAAEDRNFYSNPGFDFSGFVRAVNNNLFGSGDLQGGSTITQQYVKNALVGSAQHGVSGLMRKAKELVIATKMSGEWSKDDVLQAYLNIIYFGRGAYGISAAAKAYFNKPVEQLTVSEGALLAALIRRPSSLDPAIDPQGARARWAWVLDGMVETKALSPSDRSAQEFPPTVPPDQARAQNQTTGPNGLIERQVTKELMELFNIDERTLNTQGLQVTTTIDPKAQQAAEKAVSKYLDGQDPDMRSAAVSVDPHDGAIRAYFGGTDAFGFDFAQAGLQTGSSFKVFALVAALEQGIGLGYQVDSSPLTVNGIKITNVEGESCGTCNLAQALKMSLNTSYYRLMLKLKGGPQAVADAAHQAGVATSFPGVAHTLSEDGKGGPPNNGIVLGQYQTRVFDMASAYATLAASGVYHRPHFVQKVVNSDGQVLFDAANSDDKNEQRIPKAVADNVTAAMAPIAAYSRGHALAGGRPSAAKTGTTQLGDTTSNKDAWMVGYTPSLSTAVWVGTAKGDSPLVTASGGPVYGSGLPSDIWKSTMDGALKGTSNESFPKPTEIGGYAGVPVAPPPPPPPSETVIQPTIEVAPGITIPVGPPTTITAAPPVPGGPPGGPEPGGPPGGFPGGGVPPGGPQAPPPPP</sequence>
<gene>
    <name evidence="13" type="ORF">A5683_23045</name>
</gene>
<dbReference type="GO" id="GO:0006508">
    <property type="term" value="P:proteolysis"/>
    <property type="evidence" value="ECO:0007669"/>
    <property type="project" value="UniProtKB-KW"/>
</dbReference>
<organism evidence="13 14">
    <name type="scientific">Mycobacterium mantenii</name>
    <dbReference type="NCBI Taxonomy" id="560555"/>
    <lineage>
        <taxon>Bacteria</taxon>
        <taxon>Bacillati</taxon>
        <taxon>Actinomycetota</taxon>
        <taxon>Actinomycetes</taxon>
        <taxon>Mycobacteriales</taxon>
        <taxon>Mycobacteriaceae</taxon>
        <taxon>Mycobacterium</taxon>
        <taxon>Mycobacterium avium complex (MAC)</taxon>
    </lineage>
</organism>
<evidence type="ECO:0000256" key="3">
    <source>
        <dbReference type="ARBA" id="ARBA00022676"/>
    </source>
</evidence>
<dbReference type="InterPro" id="IPR050396">
    <property type="entry name" value="Glycosyltr_51/Transpeptidase"/>
</dbReference>
<dbReference type="OrthoDB" id="9766909at2"/>
<dbReference type="Gene3D" id="1.10.3810.10">
    <property type="entry name" value="Biosynthetic peptidoglycan transglycosylase-like"/>
    <property type="match status" value="1"/>
</dbReference>
<protein>
    <submittedName>
        <fullName evidence="13">Penicillin-binding protein</fullName>
    </submittedName>
</protein>
<evidence type="ECO:0000256" key="7">
    <source>
        <dbReference type="ARBA" id="ARBA00034000"/>
    </source>
</evidence>
<dbReference type="GO" id="GO:0008658">
    <property type="term" value="F:penicillin binding"/>
    <property type="evidence" value="ECO:0007669"/>
    <property type="project" value="InterPro"/>
</dbReference>
<dbReference type="GO" id="GO:0030288">
    <property type="term" value="C:outer membrane-bounded periplasmic space"/>
    <property type="evidence" value="ECO:0007669"/>
    <property type="project" value="TreeGrafter"/>
</dbReference>
<feature type="compositionally biased region" description="Basic and acidic residues" evidence="9">
    <location>
        <begin position="72"/>
        <end position="87"/>
    </location>
</feature>
<accession>A0A1A2TFC6</accession>
<keyword evidence="6" id="KW-0511">Multifunctional enzyme</keyword>
<dbReference type="Proteomes" id="UP000092389">
    <property type="component" value="Unassembled WGS sequence"/>
</dbReference>